<feature type="compositionally biased region" description="Polar residues" evidence="1">
    <location>
        <begin position="1"/>
        <end position="17"/>
    </location>
</feature>
<feature type="transmembrane region" description="Helical" evidence="2">
    <location>
        <begin position="427"/>
        <end position="448"/>
    </location>
</feature>
<name>A0A558HKB6_9GAMM</name>
<organism evidence="4 5">
    <name type="scientific">Cobetia crustatorum</name>
    <dbReference type="NCBI Taxonomy" id="553385"/>
    <lineage>
        <taxon>Bacteria</taxon>
        <taxon>Pseudomonadati</taxon>
        <taxon>Pseudomonadota</taxon>
        <taxon>Gammaproteobacteria</taxon>
        <taxon>Oceanospirillales</taxon>
        <taxon>Halomonadaceae</taxon>
        <taxon>Cobetia</taxon>
    </lineage>
</organism>
<dbReference type="OrthoDB" id="1633380at2"/>
<sequence>MSSSIDPTAATTPSSVDQPPRSDQPKTTQKTIIATAPAPLSKRGLIKFLVPSIIGVSFFLVPFSVGDTINIGMGLMADWLKASLGDSLPAIAVVVLCLSVLLTAFVKVAKPNWARQGAAHELFDVSAVWFGMRALGAMFALMTYFQWGPTAVTAAFTGGVMLNDLAPVLLTFFFFAAILLPLLVDFGFMEFIGSLVCRPFRAIFNLPGRSAIDATASWMGSGTVGVLITTQQYEQGFYNQREAAVIATNFSVVSIAFALLITSFMNINHLFVPFYLTVIVAGLIAAVIVPRLPPLSRKSNSYHEPVGCQISEKNQTDGSELRFALSMAVARAEFAPGPLKLAKTAGINVADIFLGLLPVVIAIGTVALMLAEFTPVFTWLSYPMIPLLELLQIPHAAEAAPATLVGFADMFLPAVLAKDIDSELTRFVIACLSLTQLIYMSEIGALLLKSKIPLKLWELVAIFLLRTLITLPIIAFIAHMFVF</sequence>
<feature type="transmembrane region" description="Helical" evidence="2">
    <location>
        <begin position="127"/>
        <end position="145"/>
    </location>
</feature>
<keyword evidence="5" id="KW-1185">Reference proteome</keyword>
<accession>A0A558HKB6</accession>
<evidence type="ECO:0000313" key="4">
    <source>
        <dbReference type="EMBL" id="TVU69573.1"/>
    </source>
</evidence>
<keyword evidence="2" id="KW-0472">Membrane</keyword>
<feature type="domain" description="Nucleoside transporter/FeoB GTPase Gate" evidence="3">
    <location>
        <begin position="168"/>
        <end position="266"/>
    </location>
</feature>
<feature type="transmembrane region" description="Helical" evidence="2">
    <location>
        <begin position="270"/>
        <end position="289"/>
    </location>
</feature>
<proteinExistence type="predicted"/>
<feature type="transmembrane region" description="Helical" evidence="2">
    <location>
        <begin position="87"/>
        <end position="106"/>
    </location>
</feature>
<dbReference type="RefSeq" id="WP_144727622.1">
    <property type="nucleotide sequence ID" value="NZ_CAWOWR010000127.1"/>
</dbReference>
<evidence type="ECO:0000256" key="2">
    <source>
        <dbReference type="SAM" id="Phobius"/>
    </source>
</evidence>
<dbReference type="EMBL" id="VNFH01000007">
    <property type="protein sequence ID" value="TVU69573.1"/>
    <property type="molecule type" value="Genomic_DNA"/>
</dbReference>
<feature type="transmembrane region" description="Helical" evidence="2">
    <location>
        <begin position="48"/>
        <end position="75"/>
    </location>
</feature>
<gene>
    <name evidence="4" type="ORF">FQP86_10645</name>
</gene>
<dbReference type="STRING" id="553385.GCA_000591415_03198"/>
<comment type="caution">
    <text evidence="4">The sequence shown here is derived from an EMBL/GenBank/DDBJ whole genome shotgun (WGS) entry which is preliminary data.</text>
</comment>
<dbReference type="InterPro" id="IPR011642">
    <property type="entry name" value="Gate_dom"/>
</dbReference>
<feature type="transmembrane region" description="Helical" evidence="2">
    <location>
        <begin position="460"/>
        <end position="482"/>
    </location>
</feature>
<keyword evidence="2" id="KW-0812">Transmembrane</keyword>
<feature type="transmembrane region" description="Helical" evidence="2">
    <location>
        <begin position="349"/>
        <end position="371"/>
    </location>
</feature>
<dbReference type="Pfam" id="PF07670">
    <property type="entry name" value="Gate"/>
    <property type="match status" value="1"/>
</dbReference>
<feature type="transmembrane region" description="Helical" evidence="2">
    <location>
        <begin position="165"/>
        <end position="184"/>
    </location>
</feature>
<feature type="region of interest" description="Disordered" evidence="1">
    <location>
        <begin position="1"/>
        <end position="32"/>
    </location>
</feature>
<feature type="transmembrane region" description="Helical" evidence="2">
    <location>
        <begin position="243"/>
        <end position="264"/>
    </location>
</feature>
<dbReference type="Proteomes" id="UP000319941">
    <property type="component" value="Unassembled WGS sequence"/>
</dbReference>
<protein>
    <submittedName>
        <fullName evidence="4">YjiH family protein</fullName>
    </submittedName>
</protein>
<evidence type="ECO:0000313" key="5">
    <source>
        <dbReference type="Proteomes" id="UP000319941"/>
    </source>
</evidence>
<dbReference type="AlphaFoldDB" id="A0A558HKB6"/>
<keyword evidence="2" id="KW-1133">Transmembrane helix</keyword>
<evidence type="ECO:0000256" key="1">
    <source>
        <dbReference type="SAM" id="MobiDB-lite"/>
    </source>
</evidence>
<reference evidence="4 5" key="1">
    <citation type="submission" date="2019-07" db="EMBL/GenBank/DDBJ databases">
        <title>Diversity of Bacteria from Kongsfjorden, Arctic.</title>
        <authorList>
            <person name="Yu Y."/>
        </authorList>
    </citation>
    <scope>NUCLEOTIDE SEQUENCE [LARGE SCALE GENOMIC DNA]</scope>
    <source>
        <strain evidence="4 5">SM1923</strain>
    </source>
</reference>
<evidence type="ECO:0000259" key="3">
    <source>
        <dbReference type="Pfam" id="PF07670"/>
    </source>
</evidence>